<organism evidence="1 2">
    <name type="scientific">Eretmocerus hayati</name>
    <dbReference type="NCBI Taxonomy" id="131215"/>
    <lineage>
        <taxon>Eukaryota</taxon>
        <taxon>Metazoa</taxon>
        <taxon>Ecdysozoa</taxon>
        <taxon>Arthropoda</taxon>
        <taxon>Hexapoda</taxon>
        <taxon>Insecta</taxon>
        <taxon>Pterygota</taxon>
        <taxon>Neoptera</taxon>
        <taxon>Endopterygota</taxon>
        <taxon>Hymenoptera</taxon>
        <taxon>Apocrita</taxon>
        <taxon>Proctotrupomorpha</taxon>
        <taxon>Chalcidoidea</taxon>
        <taxon>Aphelinidae</taxon>
        <taxon>Aphelininae</taxon>
        <taxon>Eretmocerus</taxon>
    </lineage>
</organism>
<comment type="caution">
    <text evidence="1">The sequence shown here is derived from an EMBL/GenBank/DDBJ whole genome shotgun (WGS) entry which is preliminary data.</text>
</comment>
<protein>
    <submittedName>
        <fullName evidence="1">Uncharacterized protein</fullName>
    </submittedName>
</protein>
<sequence>MGDYQDLHRSRELLREWNNKVIEGSHTRKSGNSWELRSLFGVPNGGQDTFWPSNSRDPRGKMVKVRFIEWELKRLHRSLWAGERKEREEMRSIEHLEYTWGPRTMSFLVEHAGKDAELRLHIDPNEMIFEINRIIVFEAPEEDPNPWIRMREQDIPEFDGERWD</sequence>
<dbReference type="EMBL" id="CM056741">
    <property type="protein sequence ID" value="KAJ8686646.1"/>
    <property type="molecule type" value="Genomic_DNA"/>
</dbReference>
<gene>
    <name evidence="1" type="ORF">QAD02_022440</name>
</gene>
<evidence type="ECO:0000313" key="1">
    <source>
        <dbReference type="EMBL" id="KAJ8686646.1"/>
    </source>
</evidence>
<reference evidence="1" key="1">
    <citation type="submission" date="2023-04" db="EMBL/GenBank/DDBJ databases">
        <title>A chromosome-level genome assembly of the parasitoid wasp Eretmocerus hayati.</title>
        <authorList>
            <person name="Zhong Y."/>
            <person name="Liu S."/>
            <person name="Liu Y."/>
        </authorList>
    </citation>
    <scope>NUCLEOTIDE SEQUENCE</scope>
    <source>
        <strain evidence="1">ZJU_SS_LIU_2023</strain>
    </source>
</reference>
<accession>A0ACC2PT13</accession>
<dbReference type="Proteomes" id="UP001239111">
    <property type="component" value="Chromosome 1"/>
</dbReference>
<name>A0ACC2PT13_9HYME</name>
<proteinExistence type="predicted"/>
<keyword evidence="2" id="KW-1185">Reference proteome</keyword>
<evidence type="ECO:0000313" key="2">
    <source>
        <dbReference type="Proteomes" id="UP001239111"/>
    </source>
</evidence>